<dbReference type="InterPro" id="IPR005135">
    <property type="entry name" value="Endo/exonuclease/phosphatase"/>
</dbReference>
<dbReference type="InterPro" id="IPR036691">
    <property type="entry name" value="Endo/exonu/phosph_ase_sf"/>
</dbReference>
<reference evidence="3" key="1">
    <citation type="submission" date="2023-07" db="EMBL/GenBank/DDBJ databases">
        <title>Characterization of two Paracoccaceae strains isolated from Phycosphere and proposal of Xinfangfangia lacusdiani sp. nov.</title>
        <authorList>
            <person name="Deng Y."/>
            <person name="Zhang Y.Q."/>
        </authorList>
    </citation>
    <scope>NUCLEOTIDE SEQUENCE [LARGE SCALE GENOMIC DNA]</scope>
    <source>
        <strain evidence="3">CPCC 101403</strain>
    </source>
</reference>
<dbReference type="Proteomes" id="UP001251085">
    <property type="component" value="Unassembled WGS sequence"/>
</dbReference>
<dbReference type="SUPFAM" id="SSF56219">
    <property type="entry name" value="DNase I-like"/>
    <property type="match status" value="1"/>
</dbReference>
<feature type="domain" description="Endonuclease/exonuclease/phosphatase" evidence="1">
    <location>
        <begin position="11"/>
        <end position="222"/>
    </location>
</feature>
<keyword evidence="2" id="KW-0540">Nuclease</keyword>
<dbReference type="Pfam" id="PF03372">
    <property type="entry name" value="Exo_endo_phos"/>
    <property type="match status" value="1"/>
</dbReference>
<gene>
    <name evidence="2" type="ORF">RM190_05205</name>
</gene>
<organism evidence="2 3">
    <name type="scientific">Paracoccus broussonetiae</name>
    <dbReference type="NCBI Taxonomy" id="3075834"/>
    <lineage>
        <taxon>Bacteria</taxon>
        <taxon>Pseudomonadati</taxon>
        <taxon>Pseudomonadota</taxon>
        <taxon>Alphaproteobacteria</taxon>
        <taxon>Rhodobacterales</taxon>
        <taxon>Paracoccaceae</taxon>
        <taxon>Paracoccus</taxon>
    </lineage>
</organism>
<evidence type="ECO:0000313" key="3">
    <source>
        <dbReference type="Proteomes" id="UP001251085"/>
    </source>
</evidence>
<accession>A0ABU3EAK0</accession>
<dbReference type="GO" id="GO:0004519">
    <property type="term" value="F:endonuclease activity"/>
    <property type="evidence" value="ECO:0007669"/>
    <property type="project" value="UniProtKB-KW"/>
</dbReference>
<dbReference type="RefSeq" id="WP_311758350.1">
    <property type="nucleotide sequence ID" value="NZ_JAVRQI010000003.1"/>
</dbReference>
<evidence type="ECO:0000259" key="1">
    <source>
        <dbReference type="Pfam" id="PF03372"/>
    </source>
</evidence>
<proteinExistence type="predicted"/>
<protein>
    <submittedName>
        <fullName evidence="2">Endonuclease/exonuclease/phosphatase family protein</fullName>
    </submittedName>
</protein>
<sequence>MSSQTDRIRLASYNLHKCRGMTGPHAPERNLQVIADIKPDVIALQEVDFRLGRRPEALPRALIQEATGMVPAVFNPTGSNSLGWHGQTILLRPELMEQATVRRLPLPGIEPRGALALRIPGITIIAVHLGLARSSRRAQLRRIVAQAGRMGHDRLILTGDFNEWHDNRGLEALEPMHVLAPGPSWPAPFPRLRYDRFAVSRGIEVVDSGVWDSDIARQASDHLPIWADLALEPWSAAPEPGIMGRVSDNPAE</sequence>
<evidence type="ECO:0000313" key="2">
    <source>
        <dbReference type="EMBL" id="MDT1061248.1"/>
    </source>
</evidence>
<keyword evidence="2" id="KW-0255">Endonuclease</keyword>
<keyword evidence="3" id="KW-1185">Reference proteome</keyword>
<dbReference type="Gene3D" id="3.60.10.10">
    <property type="entry name" value="Endonuclease/exonuclease/phosphatase"/>
    <property type="match status" value="1"/>
</dbReference>
<name>A0ABU3EAK0_9RHOB</name>
<dbReference type="EMBL" id="JAVRQI010000003">
    <property type="protein sequence ID" value="MDT1061248.1"/>
    <property type="molecule type" value="Genomic_DNA"/>
</dbReference>
<comment type="caution">
    <text evidence="2">The sequence shown here is derived from an EMBL/GenBank/DDBJ whole genome shotgun (WGS) entry which is preliminary data.</text>
</comment>
<keyword evidence="2" id="KW-0378">Hydrolase</keyword>